<keyword evidence="10" id="KW-1185">Reference proteome</keyword>
<dbReference type="Proteomes" id="UP000717585">
    <property type="component" value="Unassembled WGS sequence"/>
</dbReference>
<keyword evidence="5 6" id="KW-0694">RNA-binding</keyword>
<organism evidence="9 10">
    <name type="scientific">Carpediemonas membranifera</name>
    <dbReference type="NCBI Taxonomy" id="201153"/>
    <lineage>
        <taxon>Eukaryota</taxon>
        <taxon>Metamonada</taxon>
        <taxon>Carpediemonas-like organisms</taxon>
        <taxon>Carpediemonas</taxon>
    </lineage>
</organism>
<dbReference type="OrthoDB" id="74991at2759"/>
<dbReference type="GO" id="GO:0000179">
    <property type="term" value="F:rRNA (adenine-N6,N6-)-dimethyltransferase activity"/>
    <property type="evidence" value="ECO:0007669"/>
    <property type="project" value="UniProtKB-UniRule"/>
</dbReference>
<dbReference type="SMART" id="SM00650">
    <property type="entry name" value="rADc"/>
    <property type="match status" value="1"/>
</dbReference>
<dbReference type="EC" id="2.1.1.-" evidence="7"/>
<name>A0A8J6BXP0_9EUKA</name>
<feature type="binding site" evidence="6">
    <location>
        <position position="53"/>
    </location>
    <ligand>
        <name>S-adenosyl-L-methionine</name>
        <dbReference type="ChEBI" id="CHEBI:59789"/>
    </ligand>
</feature>
<keyword evidence="2 6" id="KW-0489">Methyltransferase</keyword>
<gene>
    <name evidence="9" type="ORF">J8273_4800</name>
</gene>
<comment type="caution">
    <text evidence="9">The sequence shown here is derived from an EMBL/GenBank/DDBJ whole genome shotgun (WGS) entry which is preliminary data.</text>
</comment>
<keyword evidence="1 7" id="KW-0698">rRNA processing</keyword>
<dbReference type="PANTHER" id="PTHR11727">
    <property type="entry name" value="DIMETHYLADENOSINE TRANSFERASE"/>
    <property type="match status" value="1"/>
</dbReference>
<evidence type="ECO:0000313" key="9">
    <source>
        <dbReference type="EMBL" id="KAG9393681.1"/>
    </source>
</evidence>
<evidence type="ECO:0000256" key="2">
    <source>
        <dbReference type="ARBA" id="ARBA00022603"/>
    </source>
</evidence>
<feature type="binding site" evidence="6">
    <location>
        <position position="26"/>
    </location>
    <ligand>
        <name>S-adenosyl-L-methionine</name>
        <dbReference type="ChEBI" id="CHEBI:59789"/>
    </ligand>
</feature>
<evidence type="ECO:0000259" key="8">
    <source>
        <dbReference type="SMART" id="SM00650"/>
    </source>
</evidence>
<feature type="binding site" evidence="6">
    <location>
        <position position="101"/>
    </location>
    <ligand>
        <name>S-adenosyl-L-methionine</name>
        <dbReference type="ChEBI" id="CHEBI:59789"/>
    </ligand>
</feature>
<evidence type="ECO:0000256" key="6">
    <source>
        <dbReference type="PROSITE-ProRule" id="PRU01026"/>
    </source>
</evidence>
<feature type="domain" description="Ribosomal RNA adenine methylase transferase N-terminal" evidence="8">
    <location>
        <begin position="33"/>
        <end position="205"/>
    </location>
</feature>
<dbReference type="CDD" id="cd02440">
    <property type="entry name" value="AdoMet_MTases"/>
    <property type="match status" value="1"/>
</dbReference>
<dbReference type="NCBIfam" id="TIGR00755">
    <property type="entry name" value="ksgA"/>
    <property type="match status" value="1"/>
</dbReference>
<dbReference type="InterPro" id="IPR020596">
    <property type="entry name" value="rRNA_Ade_Mease_Trfase_CS"/>
</dbReference>
<dbReference type="PROSITE" id="PS01131">
    <property type="entry name" value="RRNA_A_DIMETH"/>
    <property type="match status" value="1"/>
</dbReference>
<feature type="binding site" evidence="6">
    <location>
        <position position="28"/>
    </location>
    <ligand>
        <name>S-adenosyl-L-methionine</name>
        <dbReference type="ChEBI" id="CHEBI:59789"/>
    </ligand>
</feature>
<evidence type="ECO:0000256" key="5">
    <source>
        <dbReference type="ARBA" id="ARBA00022884"/>
    </source>
</evidence>
<protein>
    <recommendedName>
        <fullName evidence="7">rRNA adenine N(6)-methyltransferase</fullName>
        <ecNumber evidence="7">2.1.1.-</ecNumber>
    </recommendedName>
</protein>
<reference evidence="9" key="1">
    <citation type="submission" date="2021-05" db="EMBL/GenBank/DDBJ databases">
        <title>A free-living protist that lacks canonical eukaryotic 1 DNA replication and segregation systems.</title>
        <authorList>
            <person name="Salas-Leiva D.E."/>
            <person name="Tromer E.C."/>
            <person name="Curtis B.A."/>
            <person name="Jerlstrom-Hultqvist J."/>
            <person name="Kolisko M."/>
            <person name="Yi Z."/>
            <person name="Salas-Leiva J.S."/>
            <person name="Gallot-Lavallee L."/>
            <person name="Kops G.J.P.L."/>
            <person name="Archibald J.M."/>
            <person name="Simpson A.G.B."/>
            <person name="Roger A.J."/>
        </authorList>
    </citation>
    <scope>NUCLEOTIDE SEQUENCE</scope>
    <source>
        <strain evidence="9">BICM</strain>
    </source>
</reference>
<dbReference type="PROSITE" id="PS51689">
    <property type="entry name" value="SAM_RNA_A_N6_MT"/>
    <property type="match status" value="1"/>
</dbReference>
<dbReference type="GO" id="GO:0003723">
    <property type="term" value="F:RNA binding"/>
    <property type="evidence" value="ECO:0007669"/>
    <property type="project" value="UniProtKB-UniRule"/>
</dbReference>
<dbReference type="EMBL" id="JAHDYR010000021">
    <property type="protein sequence ID" value="KAG9393681.1"/>
    <property type="molecule type" value="Genomic_DNA"/>
</dbReference>
<feature type="binding site" evidence="6">
    <location>
        <position position="74"/>
    </location>
    <ligand>
        <name>S-adenosyl-L-methionine</name>
        <dbReference type="ChEBI" id="CHEBI:59789"/>
    </ligand>
</feature>
<keyword evidence="4 6" id="KW-0949">S-adenosyl-L-methionine</keyword>
<dbReference type="Pfam" id="PF00398">
    <property type="entry name" value="RrnaAD"/>
    <property type="match status" value="1"/>
</dbReference>
<feature type="binding site" evidence="6">
    <location>
        <position position="120"/>
    </location>
    <ligand>
        <name>S-adenosyl-L-methionine</name>
        <dbReference type="ChEBI" id="CHEBI:59789"/>
    </ligand>
</feature>
<evidence type="ECO:0000256" key="7">
    <source>
        <dbReference type="RuleBase" id="RU362106"/>
    </source>
</evidence>
<accession>A0A8J6BXP0</accession>
<dbReference type="InterPro" id="IPR029063">
    <property type="entry name" value="SAM-dependent_MTases_sf"/>
</dbReference>
<proteinExistence type="inferred from homology"/>
<evidence type="ECO:0000256" key="1">
    <source>
        <dbReference type="ARBA" id="ARBA00022552"/>
    </source>
</evidence>
<evidence type="ECO:0000313" key="10">
    <source>
        <dbReference type="Proteomes" id="UP000717585"/>
    </source>
</evidence>
<dbReference type="GO" id="GO:0005730">
    <property type="term" value="C:nucleolus"/>
    <property type="evidence" value="ECO:0007669"/>
    <property type="project" value="TreeGrafter"/>
</dbReference>
<dbReference type="SUPFAM" id="SSF53335">
    <property type="entry name" value="S-adenosyl-L-methionine-dependent methyltransferases"/>
    <property type="match status" value="1"/>
</dbReference>
<evidence type="ECO:0000256" key="3">
    <source>
        <dbReference type="ARBA" id="ARBA00022679"/>
    </source>
</evidence>
<dbReference type="AlphaFoldDB" id="A0A8J6BXP0"/>
<evidence type="ECO:0000256" key="4">
    <source>
        <dbReference type="ARBA" id="ARBA00022691"/>
    </source>
</evidence>
<dbReference type="InterPro" id="IPR011530">
    <property type="entry name" value="rRNA_adenine_dimethylase"/>
</dbReference>
<keyword evidence="3 6" id="KW-0808">Transferase</keyword>
<dbReference type="InterPro" id="IPR020598">
    <property type="entry name" value="rRNA_Ade_methylase_Trfase_N"/>
</dbReference>
<dbReference type="Gene3D" id="3.40.50.150">
    <property type="entry name" value="Vaccinia Virus protein VP39"/>
    <property type="match status" value="1"/>
</dbReference>
<dbReference type="Gene3D" id="1.10.8.480">
    <property type="match status" value="1"/>
</dbReference>
<dbReference type="InterPro" id="IPR001737">
    <property type="entry name" value="KsgA/Erm"/>
</dbReference>
<dbReference type="PANTHER" id="PTHR11727:SF7">
    <property type="entry name" value="DIMETHYLADENOSINE TRANSFERASE-RELATED"/>
    <property type="match status" value="1"/>
</dbReference>
<comment type="similarity">
    <text evidence="6 7">Belongs to the class I-like SAM-binding methyltransferase superfamily. rRNA adenine N(6)-methyltransferase family.</text>
</comment>
<sequence length="322" mass="36160">MPSGVKRAARTGAQHGQLLTKLHGQHLLTDQKIINKIVDAAKVRPHHTVLEIGPGKGALTKELVKRAKKVIAIEYDPRQVVDLQKQIPREHMSKLKIVHGDFLKVDITAPDMKFDMVVSNCPYNISSGIVFKLLCHANLFTHAVLMFQKEFADRLVAQPGTEDWCRLAVNTQLLADTRHLMKVSRKCFSPPPKVESSVIMLTPKNAVPPGISLVEWEAFVTDVFPNKGKTLSRIFKTKSLLKNMVKNYALQCSLENTPIEADKIPAKVDSIIAAVMEQRVMAGDVEEGLEGDVVGEIRPRMLRLEQILWLLKEFNKRGIHFK</sequence>